<evidence type="ECO:0000313" key="3">
    <source>
        <dbReference type="Proteomes" id="UP000023152"/>
    </source>
</evidence>
<gene>
    <name evidence="2" type="ORF">RFI_02569</name>
</gene>
<proteinExistence type="predicted"/>
<evidence type="ECO:0000313" key="2">
    <source>
        <dbReference type="EMBL" id="ETO34523.1"/>
    </source>
</evidence>
<name>X6P8T3_RETFI</name>
<comment type="caution">
    <text evidence="2">The sequence shown here is derived from an EMBL/GenBank/DDBJ whole genome shotgun (WGS) entry which is preliminary data.</text>
</comment>
<keyword evidence="1" id="KW-0472">Membrane</keyword>
<feature type="transmembrane region" description="Helical" evidence="1">
    <location>
        <begin position="123"/>
        <end position="141"/>
    </location>
</feature>
<keyword evidence="3" id="KW-1185">Reference proteome</keyword>
<organism evidence="2 3">
    <name type="scientific">Reticulomyxa filosa</name>
    <dbReference type="NCBI Taxonomy" id="46433"/>
    <lineage>
        <taxon>Eukaryota</taxon>
        <taxon>Sar</taxon>
        <taxon>Rhizaria</taxon>
        <taxon>Retaria</taxon>
        <taxon>Foraminifera</taxon>
        <taxon>Monothalamids</taxon>
        <taxon>Reticulomyxidae</taxon>
        <taxon>Reticulomyxa</taxon>
    </lineage>
</organism>
<accession>X6P8T3</accession>
<feature type="transmembrane region" description="Helical" evidence="1">
    <location>
        <begin position="21"/>
        <end position="40"/>
    </location>
</feature>
<keyword evidence="1" id="KW-0812">Transmembrane</keyword>
<reference evidence="2 3" key="1">
    <citation type="journal article" date="2013" name="Curr. Biol.">
        <title>The Genome of the Foraminiferan Reticulomyxa filosa.</title>
        <authorList>
            <person name="Glockner G."/>
            <person name="Hulsmann N."/>
            <person name="Schleicher M."/>
            <person name="Noegel A.A."/>
            <person name="Eichinger L."/>
            <person name="Gallinger C."/>
            <person name="Pawlowski J."/>
            <person name="Sierra R."/>
            <person name="Euteneuer U."/>
            <person name="Pillet L."/>
            <person name="Moustafa A."/>
            <person name="Platzer M."/>
            <person name="Groth M."/>
            <person name="Szafranski K."/>
            <person name="Schliwa M."/>
        </authorList>
    </citation>
    <scope>NUCLEOTIDE SEQUENCE [LARGE SCALE GENOMIC DNA]</scope>
</reference>
<dbReference type="Proteomes" id="UP000023152">
    <property type="component" value="Unassembled WGS sequence"/>
</dbReference>
<evidence type="ECO:0008006" key="4">
    <source>
        <dbReference type="Google" id="ProtNLM"/>
    </source>
</evidence>
<protein>
    <recommendedName>
        <fullName evidence="4">Transmembrane protein</fullName>
    </recommendedName>
</protein>
<evidence type="ECO:0000256" key="1">
    <source>
        <dbReference type="SAM" id="Phobius"/>
    </source>
</evidence>
<keyword evidence="1" id="KW-1133">Transmembrane helix</keyword>
<dbReference type="AlphaFoldDB" id="X6P8T3"/>
<dbReference type="EMBL" id="ASPP01002486">
    <property type="protein sequence ID" value="ETO34523.1"/>
    <property type="molecule type" value="Genomic_DNA"/>
</dbReference>
<sequence length="176" mass="20905">MITKKKYCFTKLGIKSNFFPFYQILGLANISTIQLFVLQYKSNNFSAFQFKWRGNKYSSVIHPNDDSKKSLLLLHFYFDLEIIPTMEFQFTKTVQVESDIITNNCIFLIEKHQQIKFLFVEEFFIFLSVIISLSHFLQDLINKFFNSRIAREAVFITVVEKCKNDFMTKIIINIFI</sequence>